<proteinExistence type="predicted"/>
<comment type="caution">
    <text evidence="2">The sequence shown here is derived from an EMBL/GenBank/DDBJ whole genome shotgun (WGS) entry which is preliminary data.</text>
</comment>
<accession>A0A916S2D6</accession>
<protein>
    <submittedName>
        <fullName evidence="2">Uncharacterized protein</fullName>
    </submittedName>
</protein>
<dbReference type="AlphaFoldDB" id="A0A916S2D6"/>
<name>A0A916S2D6_9BACI</name>
<evidence type="ECO:0000256" key="1">
    <source>
        <dbReference type="SAM" id="Coils"/>
    </source>
</evidence>
<keyword evidence="1" id="KW-0175">Coiled coil</keyword>
<dbReference type="EMBL" id="BMEY01000011">
    <property type="protein sequence ID" value="GGA79755.1"/>
    <property type="molecule type" value="Genomic_DNA"/>
</dbReference>
<evidence type="ECO:0000313" key="3">
    <source>
        <dbReference type="Proteomes" id="UP000613512"/>
    </source>
</evidence>
<reference evidence="2" key="1">
    <citation type="journal article" date="2014" name="Int. J. Syst. Evol. Microbiol.">
        <title>Complete genome sequence of Corynebacterium casei LMG S-19264T (=DSM 44701T), isolated from a smear-ripened cheese.</title>
        <authorList>
            <consortium name="US DOE Joint Genome Institute (JGI-PGF)"/>
            <person name="Walter F."/>
            <person name="Albersmeier A."/>
            <person name="Kalinowski J."/>
            <person name="Ruckert C."/>
        </authorList>
    </citation>
    <scope>NUCLEOTIDE SEQUENCE</scope>
    <source>
        <strain evidence="2">CGMCC 1.12408</strain>
    </source>
</reference>
<gene>
    <name evidence="2" type="ORF">GCM10008025_23940</name>
</gene>
<reference evidence="2" key="2">
    <citation type="submission" date="2020-09" db="EMBL/GenBank/DDBJ databases">
        <authorList>
            <person name="Sun Q."/>
            <person name="Zhou Y."/>
        </authorList>
    </citation>
    <scope>NUCLEOTIDE SEQUENCE</scope>
    <source>
        <strain evidence="2">CGMCC 1.12408</strain>
    </source>
</reference>
<dbReference type="Proteomes" id="UP000613512">
    <property type="component" value="Unassembled WGS sequence"/>
</dbReference>
<organism evidence="2 3">
    <name type="scientific">Ornithinibacillus halotolerans</name>
    <dbReference type="NCBI Taxonomy" id="1274357"/>
    <lineage>
        <taxon>Bacteria</taxon>
        <taxon>Bacillati</taxon>
        <taxon>Bacillota</taxon>
        <taxon>Bacilli</taxon>
        <taxon>Bacillales</taxon>
        <taxon>Bacillaceae</taxon>
        <taxon>Ornithinibacillus</taxon>
    </lineage>
</organism>
<keyword evidence="3" id="KW-1185">Reference proteome</keyword>
<dbReference type="RefSeq" id="WP_188384899.1">
    <property type="nucleotide sequence ID" value="NZ_BMEY01000011.1"/>
</dbReference>
<evidence type="ECO:0000313" key="2">
    <source>
        <dbReference type="EMBL" id="GGA79755.1"/>
    </source>
</evidence>
<sequence length="138" mass="16281">MASSSYYYNLYLKKKREVDDYEDNIRDLERILNRLGDMQGEIWDVNFEYEDLTHDLNKGVRHNSIFTSQANTHLNKKEKSVSQDRNLSRTQDGLEDEISRLNQLLNQAISSRDYYYSKYKAKKAEERAELARKLFGGG</sequence>
<feature type="coiled-coil region" evidence="1">
    <location>
        <begin position="11"/>
        <end position="38"/>
    </location>
</feature>